<proteinExistence type="predicted"/>
<dbReference type="Pfam" id="PF12708">
    <property type="entry name" value="Pect-lyase_RHGA_epim"/>
    <property type="match status" value="1"/>
</dbReference>
<accession>A0A6C2UH01</accession>
<dbReference type="Pfam" id="PF05345">
    <property type="entry name" value="He_PIG"/>
    <property type="match status" value="1"/>
</dbReference>
<gene>
    <name evidence="6" type="ORF">SCARR_00744</name>
</gene>
<evidence type="ECO:0000313" key="6">
    <source>
        <dbReference type="EMBL" id="VGO18691.1"/>
    </source>
</evidence>
<dbReference type="InterPro" id="IPR015919">
    <property type="entry name" value="Cadherin-like_sf"/>
</dbReference>
<evidence type="ECO:0000256" key="2">
    <source>
        <dbReference type="ARBA" id="ARBA00022525"/>
    </source>
</evidence>
<evidence type="ECO:0000256" key="3">
    <source>
        <dbReference type="ARBA" id="ARBA00022729"/>
    </source>
</evidence>
<dbReference type="InterPro" id="IPR013783">
    <property type="entry name" value="Ig-like_fold"/>
</dbReference>
<reference evidence="6 7" key="1">
    <citation type="submission" date="2019-04" db="EMBL/GenBank/DDBJ databases">
        <authorList>
            <person name="Van Vliet M D."/>
        </authorList>
    </citation>
    <scope>NUCLEOTIDE SEQUENCE [LARGE SCALE GENOMIC DNA]</scope>
    <source>
        <strain evidence="6 7">F21</strain>
    </source>
</reference>
<dbReference type="SUPFAM" id="SSF49313">
    <property type="entry name" value="Cadherin-like"/>
    <property type="match status" value="2"/>
</dbReference>
<protein>
    <recommendedName>
        <fullName evidence="5">Cadherin domain-containing protein</fullName>
    </recommendedName>
</protein>
<keyword evidence="3" id="KW-0732">Signal</keyword>
<feature type="domain" description="Cadherin" evidence="5">
    <location>
        <begin position="255"/>
        <end position="364"/>
    </location>
</feature>
<dbReference type="EMBL" id="CAAHFH010000001">
    <property type="protein sequence ID" value="VGO18691.1"/>
    <property type="molecule type" value="Genomic_DNA"/>
</dbReference>
<name>A0A6C2UH01_9BACT</name>
<sequence length="1511" mass="161586">MKNAFLTLITILVVPQLVAAVGYNPDIWLDASDASSIVLSSGNVQQWNDKSGNGYHAFAPASSNRPAYDSVKGSIEFDGIDDGLKISGGSAYGPGNEVTFFVVAQLDDVSRPQSFLTDVSATTFSKRFALHYQQWSFSGYLPLIDNTSLTHDNKNYDLHMVGALYDGTTFSTSIDGSNPPLTSTAAAGDSGSSDLVLGSFLNLTGNALDGRIHEIIIYRKALATTEFAAVEKYLSDKWGLPLEETHPFYSGDFGVLAGSSFSVTENAPNGTVVGTPTAVAIDPGFVAQDWRIEPEGGLDKTVDIGAFGINPASGEIFVADSSKLDFEQFTTHRIAVSVSDGNDRSQGIEVDIDVTDAADGDPAKTHSQLWGVNGERWGSYSRLPDWSHAGYRWGEQTIPDNAGWPVYNITSYGAVANDGNDDSAAIQTAVDAAATSGAIVYMPAGQFRVESLVYINRGNLILRGAGRDAGGTVLYCPFSQADLGRSSLNDHMIEFEGNDGKMGTFNSKNVVGEAKRGDRTLLLDSAPSWQPGQKVHLGLTEEGPDLQGSLWLHLHNDQTDPLAEPSAWAGGSGTWPYTVDRVVGKLVTFREPLRVDVRLVWQPKVFERKGMSEVGAEDFKMEFPDTPVPEHLQEDGYNGLHFKYVEHSWIRRLEFENGDNPVALSRSSNSTMNDLRFTGRAAHHGPTSDYDGNNLIRNIVFDQTNSFIHSITFTHKATGNVACDLSGTAPIKLDLHGNCPMENLFTGVTTAWGDGSSGTAGSQPHGAHGNTYWNLTGSNTFEPGNYKYIGTSIVGPTHLPDSHTVTRDWVEDITSVSPANLYDAQLARRLNLPADPAFASGAFGIRANWFERDPARWRVSAGAEPTYEILFGEAPAVPGNRLATYSIFTNSPETEISVQVRTLENLLYEPGAEIALVLGYQDDENYLYAAVGLANGVRIVRVQNGNGSVLSSDPAILLASNDWKNISFARSGNTVELTYDSQTLQATDSVFTSGHAGIGSMVGKAAFKETAVINTAPVADAQSTNTLEEVSVNLVLTGSDAEGGNLTFTVESLPSSGSLSGTAPNLTYAPNTNYFGADSFTFSVSDGSATSAVATVSITVDPLQDDPIFSVDPIIGSPATQDVAYAGSIIATDVDGDSLTYSLTSVPSWLTVSTNGMLGGTPGSGDIGLNSFTVEVDDGNGGTDGATLQIVVRATTTQTKTDELEFDNANTNSWVTSSTATQWLRPVGQPGSNRVWNVGETLVMEFDCHNISANAFTWSTAAMTLGFGIGDNAEAICWGLKHQTPTYQFGNISIDTSAGGAGSMSANLLSSSDRERLTGIEGTSCDLYDPLEAAHFILSAKYTGGTEYELSMTMSEIGNTNNSLTINRTRDEGVVIDAIDEFHIRFNFASGSSTEFGFSNMVIQVETETTVVVEDTDGDGLTDEQEIALGTDPYDPDSGFGIDGSTLPATGKVQITWPSATGVLYRVWESPDLSSWSVARDWANALTPPGDTFEFDLTPSNGFFKVEAQIP</sequence>
<keyword evidence="7" id="KW-1185">Reference proteome</keyword>
<dbReference type="Pfam" id="PF17963">
    <property type="entry name" value="Big_9"/>
    <property type="match status" value="1"/>
</dbReference>
<keyword evidence="2" id="KW-0964">Secreted</keyword>
<evidence type="ECO:0000256" key="1">
    <source>
        <dbReference type="ARBA" id="ARBA00004613"/>
    </source>
</evidence>
<dbReference type="CDD" id="cd11304">
    <property type="entry name" value="Cadherin_repeat"/>
    <property type="match status" value="1"/>
</dbReference>
<dbReference type="GO" id="GO:0005509">
    <property type="term" value="F:calcium ion binding"/>
    <property type="evidence" value="ECO:0007669"/>
    <property type="project" value="InterPro"/>
</dbReference>
<dbReference type="InterPro" id="IPR024535">
    <property type="entry name" value="RHGA/B-epi-like_pectate_lyase"/>
</dbReference>
<dbReference type="Gene3D" id="2.60.40.60">
    <property type="entry name" value="Cadherins"/>
    <property type="match status" value="1"/>
</dbReference>
<keyword evidence="4" id="KW-0106">Calcium</keyword>
<comment type="subcellular location">
    <subcellularLocation>
        <location evidence="1">Secreted</location>
    </subcellularLocation>
</comment>
<evidence type="ECO:0000313" key="7">
    <source>
        <dbReference type="Proteomes" id="UP000346198"/>
    </source>
</evidence>
<dbReference type="RefSeq" id="WP_136060150.1">
    <property type="nucleotide sequence ID" value="NZ_CAAHFH010000001.1"/>
</dbReference>
<dbReference type="SMART" id="SM00736">
    <property type="entry name" value="CADG"/>
    <property type="match status" value="1"/>
</dbReference>
<dbReference type="Pfam" id="PF18884">
    <property type="entry name" value="TSP3_bac"/>
    <property type="match status" value="1"/>
</dbReference>
<dbReference type="InterPro" id="IPR013320">
    <property type="entry name" value="ConA-like_dom_sf"/>
</dbReference>
<dbReference type="GO" id="GO:0016020">
    <property type="term" value="C:membrane"/>
    <property type="evidence" value="ECO:0007669"/>
    <property type="project" value="InterPro"/>
</dbReference>
<dbReference type="InterPro" id="IPR006644">
    <property type="entry name" value="Cadg"/>
</dbReference>
<dbReference type="PROSITE" id="PS50268">
    <property type="entry name" value="CADHERIN_2"/>
    <property type="match status" value="1"/>
</dbReference>
<evidence type="ECO:0000259" key="5">
    <source>
        <dbReference type="PROSITE" id="PS50268"/>
    </source>
</evidence>
<dbReference type="InterPro" id="IPR012334">
    <property type="entry name" value="Pectin_lyas_fold"/>
</dbReference>
<dbReference type="Gene3D" id="2.60.40.3440">
    <property type="match status" value="1"/>
</dbReference>
<dbReference type="InterPro" id="IPR011050">
    <property type="entry name" value="Pectin_lyase_fold/virulence"/>
</dbReference>
<dbReference type="Gene3D" id="2.60.120.200">
    <property type="match status" value="1"/>
</dbReference>
<dbReference type="Gene3D" id="2.60.40.10">
    <property type="entry name" value="Immunoglobulins"/>
    <property type="match status" value="1"/>
</dbReference>
<evidence type="ECO:0000256" key="4">
    <source>
        <dbReference type="ARBA" id="ARBA00022837"/>
    </source>
</evidence>
<organism evidence="6 7">
    <name type="scientific">Pontiella sulfatireligans</name>
    <dbReference type="NCBI Taxonomy" id="2750658"/>
    <lineage>
        <taxon>Bacteria</taxon>
        <taxon>Pseudomonadati</taxon>
        <taxon>Kiritimatiellota</taxon>
        <taxon>Kiritimatiellia</taxon>
        <taxon>Kiritimatiellales</taxon>
        <taxon>Pontiellaceae</taxon>
        <taxon>Pontiella</taxon>
    </lineage>
</organism>
<dbReference type="InterPro" id="IPR002126">
    <property type="entry name" value="Cadherin-like_dom"/>
</dbReference>
<dbReference type="GO" id="GO:0007156">
    <property type="term" value="P:homophilic cell adhesion via plasma membrane adhesion molecules"/>
    <property type="evidence" value="ECO:0007669"/>
    <property type="project" value="InterPro"/>
</dbReference>
<dbReference type="Gene3D" id="2.160.20.10">
    <property type="entry name" value="Single-stranded right-handed beta-helix, Pectin lyase-like"/>
    <property type="match status" value="1"/>
</dbReference>
<dbReference type="SUPFAM" id="SSF49899">
    <property type="entry name" value="Concanavalin A-like lectins/glucanases"/>
    <property type="match status" value="2"/>
</dbReference>
<dbReference type="InterPro" id="IPR059100">
    <property type="entry name" value="TSP3_bac"/>
</dbReference>
<dbReference type="Proteomes" id="UP000346198">
    <property type="component" value="Unassembled WGS sequence"/>
</dbReference>
<dbReference type="SUPFAM" id="SSF51126">
    <property type="entry name" value="Pectin lyase-like"/>
    <property type="match status" value="1"/>
</dbReference>